<name>A0A347ZUM8_9CHLR</name>
<dbReference type="EMBL" id="QUMS01000001">
    <property type="protein sequence ID" value="REG10405.1"/>
    <property type="molecule type" value="Genomic_DNA"/>
</dbReference>
<dbReference type="PANTHER" id="PTHR34352:SF1">
    <property type="entry name" value="PROTEIN YHFA"/>
    <property type="match status" value="1"/>
</dbReference>
<dbReference type="InterPro" id="IPR015946">
    <property type="entry name" value="KH_dom-like_a/b"/>
</dbReference>
<sequence>MDAKVIWKNRMSFDGTSDSGFTVPLGTTPEVGGDDDGFRPLELLAVGLAGCTAMDVVSILTKKRQELTSFEVRVHADRQDEHPKVFTHLTIEYVLSGNDLSHEAVERAVQLSAEKYCPAQAMFAKIVPIDLKITIQ</sequence>
<gene>
    <name evidence="1" type="ORF">DFR64_0263</name>
</gene>
<dbReference type="AlphaFoldDB" id="A0A347ZUM8"/>
<dbReference type="Proteomes" id="UP000256388">
    <property type="component" value="Unassembled WGS sequence"/>
</dbReference>
<dbReference type="InterPro" id="IPR003718">
    <property type="entry name" value="OsmC/Ohr_fam"/>
</dbReference>
<protein>
    <submittedName>
        <fullName evidence="1">Putative redox protein</fullName>
    </submittedName>
</protein>
<keyword evidence="2" id="KW-1185">Reference proteome</keyword>
<dbReference type="OrthoDB" id="9804010at2"/>
<organism evidence="1 2">
    <name type="scientific">Pelolinea submarina</name>
    <dbReference type="NCBI Taxonomy" id="913107"/>
    <lineage>
        <taxon>Bacteria</taxon>
        <taxon>Bacillati</taxon>
        <taxon>Chloroflexota</taxon>
        <taxon>Anaerolineae</taxon>
        <taxon>Anaerolineales</taxon>
        <taxon>Anaerolineaceae</taxon>
        <taxon>Pelolinea</taxon>
    </lineage>
</organism>
<dbReference type="RefSeq" id="WP_116223589.1">
    <property type="nucleotide sequence ID" value="NZ_AP018437.1"/>
</dbReference>
<evidence type="ECO:0000313" key="1">
    <source>
        <dbReference type="EMBL" id="REG10405.1"/>
    </source>
</evidence>
<dbReference type="Pfam" id="PF02566">
    <property type="entry name" value="OsmC"/>
    <property type="match status" value="1"/>
</dbReference>
<proteinExistence type="predicted"/>
<evidence type="ECO:0000313" key="2">
    <source>
        <dbReference type="Proteomes" id="UP000256388"/>
    </source>
</evidence>
<accession>A0A347ZUM8</accession>
<dbReference type="PANTHER" id="PTHR34352">
    <property type="entry name" value="PROTEIN YHFA"/>
    <property type="match status" value="1"/>
</dbReference>
<reference evidence="1 2" key="1">
    <citation type="submission" date="2018-08" db="EMBL/GenBank/DDBJ databases">
        <title>Genomic Encyclopedia of Type Strains, Phase IV (KMG-IV): sequencing the most valuable type-strain genomes for metagenomic binning, comparative biology and taxonomic classification.</title>
        <authorList>
            <person name="Goeker M."/>
        </authorList>
    </citation>
    <scope>NUCLEOTIDE SEQUENCE [LARGE SCALE GENOMIC DNA]</scope>
    <source>
        <strain evidence="1 2">DSM 23923</strain>
    </source>
</reference>
<comment type="caution">
    <text evidence="1">The sequence shown here is derived from an EMBL/GenBank/DDBJ whole genome shotgun (WGS) entry which is preliminary data.</text>
</comment>
<dbReference type="Gene3D" id="3.30.300.20">
    <property type="match status" value="1"/>
</dbReference>
<dbReference type="InterPro" id="IPR036102">
    <property type="entry name" value="OsmC/Ohrsf"/>
</dbReference>
<dbReference type="SUPFAM" id="SSF82784">
    <property type="entry name" value="OsmC-like"/>
    <property type="match status" value="1"/>
</dbReference>